<reference evidence="1" key="1">
    <citation type="journal article" date="2020" name="Stud. Mycol.">
        <title>101 Dothideomycetes genomes: a test case for predicting lifestyles and emergence of pathogens.</title>
        <authorList>
            <person name="Haridas S."/>
            <person name="Albert R."/>
            <person name="Binder M."/>
            <person name="Bloem J."/>
            <person name="Labutti K."/>
            <person name="Salamov A."/>
            <person name="Andreopoulos B."/>
            <person name="Baker S."/>
            <person name="Barry K."/>
            <person name="Bills G."/>
            <person name="Bluhm B."/>
            <person name="Cannon C."/>
            <person name="Castanera R."/>
            <person name="Culley D."/>
            <person name="Daum C."/>
            <person name="Ezra D."/>
            <person name="Gonzalez J."/>
            <person name="Henrissat B."/>
            <person name="Kuo A."/>
            <person name="Liang C."/>
            <person name="Lipzen A."/>
            <person name="Lutzoni F."/>
            <person name="Magnuson J."/>
            <person name="Mondo S."/>
            <person name="Nolan M."/>
            <person name="Ohm R."/>
            <person name="Pangilinan J."/>
            <person name="Park H.-J."/>
            <person name="Ramirez L."/>
            <person name="Alfaro M."/>
            <person name="Sun H."/>
            <person name="Tritt A."/>
            <person name="Yoshinaga Y."/>
            <person name="Zwiers L.-H."/>
            <person name="Turgeon B."/>
            <person name="Goodwin S."/>
            <person name="Spatafora J."/>
            <person name="Crous P."/>
            <person name="Grigoriev I."/>
        </authorList>
    </citation>
    <scope>NUCLEOTIDE SEQUENCE</scope>
    <source>
        <strain evidence="1">CBS 107.79</strain>
    </source>
</reference>
<protein>
    <submittedName>
        <fullName evidence="1">Uncharacterized protein</fullName>
    </submittedName>
</protein>
<keyword evidence="2" id="KW-1185">Reference proteome</keyword>
<dbReference type="EMBL" id="ML976726">
    <property type="protein sequence ID" value="KAF1967934.1"/>
    <property type="molecule type" value="Genomic_DNA"/>
</dbReference>
<dbReference type="AlphaFoldDB" id="A0A6A5UTB6"/>
<proteinExistence type="predicted"/>
<name>A0A6A5UTB6_9PLEO</name>
<feature type="non-terminal residue" evidence="1">
    <location>
        <position position="1"/>
    </location>
</feature>
<evidence type="ECO:0000313" key="2">
    <source>
        <dbReference type="Proteomes" id="UP000800036"/>
    </source>
</evidence>
<accession>A0A6A5UTB6</accession>
<evidence type="ECO:0000313" key="1">
    <source>
        <dbReference type="EMBL" id="KAF1967934.1"/>
    </source>
</evidence>
<organism evidence="1 2">
    <name type="scientific">Bimuria novae-zelandiae CBS 107.79</name>
    <dbReference type="NCBI Taxonomy" id="1447943"/>
    <lineage>
        <taxon>Eukaryota</taxon>
        <taxon>Fungi</taxon>
        <taxon>Dikarya</taxon>
        <taxon>Ascomycota</taxon>
        <taxon>Pezizomycotina</taxon>
        <taxon>Dothideomycetes</taxon>
        <taxon>Pleosporomycetidae</taxon>
        <taxon>Pleosporales</taxon>
        <taxon>Massarineae</taxon>
        <taxon>Didymosphaeriaceae</taxon>
        <taxon>Bimuria</taxon>
    </lineage>
</organism>
<gene>
    <name evidence="1" type="ORF">BU23DRAFT_481955</name>
</gene>
<dbReference type="OrthoDB" id="4475584at2759"/>
<sequence>FPTLVFSSGAAALANQLYHTGMLLLLQHKPRFMDRPHSQSPSGSTLWHVHRVCGIALSNDRWDYWDPSLVASLLVAAKTVTHESQHKAILDTLENVQRLTGWNIAYHVDQLALE</sequence>
<dbReference type="Proteomes" id="UP000800036">
    <property type="component" value="Unassembled WGS sequence"/>
</dbReference>